<feature type="transmembrane region" description="Helical" evidence="1">
    <location>
        <begin position="96"/>
        <end position="117"/>
    </location>
</feature>
<accession>A0ABR4UCK6</accession>
<evidence type="ECO:0000313" key="3">
    <source>
        <dbReference type="Proteomes" id="UP000028721"/>
    </source>
</evidence>
<evidence type="ECO:0000256" key="1">
    <source>
        <dbReference type="SAM" id="Phobius"/>
    </source>
</evidence>
<feature type="transmembrane region" description="Helical" evidence="1">
    <location>
        <begin position="41"/>
        <end position="64"/>
    </location>
</feature>
<reference evidence="2 3" key="1">
    <citation type="submission" date="2014-03" db="EMBL/GenBank/DDBJ databases">
        <title>Draft genome sequence of the Serratia grimesii strain a2.</title>
        <authorList>
            <person name="Toymentseva A."/>
            <person name="Kazakov S."/>
            <person name="Giliazeva A."/>
            <person name="Ismagilova R."/>
            <person name="Shah R."/>
            <person name="Sharipova M."/>
            <person name="Khaitlina S."/>
            <person name="Mardanova A."/>
        </authorList>
    </citation>
    <scope>NUCLEOTIDE SEQUENCE [LARGE SCALE GENOMIC DNA]</scope>
    <source>
        <strain evidence="2 3">A2</strain>
    </source>
</reference>
<gene>
    <name evidence="2" type="ORF">CR62_13405</name>
</gene>
<proteinExistence type="predicted"/>
<keyword evidence="3" id="KW-1185">Reference proteome</keyword>
<organism evidence="2 3">
    <name type="scientific">Serratia grimesii</name>
    <dbReference type="NCBI Taxonomy" id="82995"/>
    <lineage>
        <taxon>Bacteria</taxon>
        <taxon>Pseudomonadati</taxon>
        <taxon>Pseudomonadota</taxon>
        <taxon>Gammaproteobacteria</taxon>
        <taxon>Enterobacterales</taxon>
        <taxon>Yersiniaceae</taxon>
        <taxon>Serratia</taxon>
    </lineage>
</organism>
<dbReference type="Proteomes" id="UP000028721">
    <property type="component" value="Unassembled WGS sequence"/>
</dbReference>
<keyword evidence="1" id="KW-1133">Transmembrane helix</keyword>
<protein>
    <submittedName>
        <fullName evidence="2">Uncharacterized protein</fullName>
    </submittedName>
</protein>
<keyword evidence="1" id="KW-0812">Transmembrane</keyword>
<feature type="transmembrane region" description="Helical" evidence="1">
    <location>
        <begin position="71"/>
        <end position="90"/>
    </location>
</feature>
<dbReference type="EMBL" id="JGVP01000003">
    <property type="protein sequence ID" value="KFB89765.1"/>
    <property type="molecule type" value="Genomic_DNA"/>
</dbReference>
<sequence length="127" mass="14615">MNNANAMRYFLAICLLIATINHLIAGVKFGFLWDYGYGEQAFFVSRLFWGSLTFLDPLAAYLLIAKPKAGIASTLAIITLDVLHNGYYVYLNHQWLEPFFIFQFAFLVISYLFAVRIKRMGFVQARQ</sequence>
<keyword evidence="1" id="KW-0472">Membrane</keyword>
<name>A0ABR4UCK6_9GAMM</name>
<evidence type="ECO:0000313" key="2">
    <source>
        <dbReference type="EMBL" id="KFB89765.1"/>
    </source>
</evidence>
<comment type="caution">
    <text evidence="2">The sequence shown here is derived from an EMBL/GenBank/DDBJ whole genome shotgun (WGS) entry which is preliminary data.</text>
</comment>